<dbReference type="Gene3D" id="3.40.50.1240">
    <property type="entry name" value="Phosphoglycerate mutase-like"/>
    <property type="match status" value="1"/>
</dbReference>
<dbReference type="Pfam" id="PF00300">
    <property type="entry name" value="His_Phos_1"/>
    <property type="match status" value="1"/>
</dbReference>
<feature type="binding site" evidence="1">
    <location>
        <position position="60"/>
    </location>
    <ligand>
        <name>substrate</name>
    </ligand>
</feature>
<dbReference type="EMBL" id="LGCK01000010">
    <property type="protein sequence ID" value="KPL71805.1"/>
    <property type="molecule type" value="Genomic_DNA"/>
</dbReference>
<dbReference type="STRING" id="229920.ADM99_10255"/>
<proteinExistence type="predicted"/>
<organism evidence="2 3">
    <name type="scientific">Leptolinea tardivitalis</name>
    <dbReference type="NCBI Taxonomy" id="229920"/>
    <lineage>
        <taxon>Bacteria</taxon>
        <taxon>Bacillati</taxon>
        <taxon>Chloroflexota</taxon>
        <taxon>Anaerolineae</taxon>
        <taxon>Anaerolineales</taxon>
        <taxon>Anaerolineaceae</taxon>
        <taxon>Leptolinea</taxon>
    </lineage>
</organism>
<dbReference type="OrthoDB" id="9781415at2"/>
<gene>
    <name evidence="2" type="ORF">ADM99_10255</name>
</gene>
<dbReference type="Proteomes" id="UP000050430">
    <property type="component" value="Unassembled WGS sequence"/>
</dbReference>
<evidence type="ECO:0000256" key="1">
    <source>
        <dbReference type="PIRSR" id="PIRSR613078-2"/>
    </source>
</evidence>
<reference evidence="2 3" key="1">
    <citation type="submission" date="2015-07" db="EMBL/GenBank/DDBJ databases">
        <title>Genome sequence of Leptolinea tardivitalis DSM 16556.</title>
        <authorList>
            <person name="Hemp J."/>
            <person name="Ward L.M."/>
            <person name="Pace L.A."/>
            <person name="Fischer W.W."/>
        </authorList>
    </citation>
    <scope>NUCLEOTIDE SEQUENCE [LARGE SCALE GENOMIC DNA]</scope>
    <source>
        <strain evidence="2 3">YMTK-2</strain>
    </source>
</reference>
<keyword evidence="3" id="KW-1185">Reference proteome</keyword>
<dbReference type="AlphaFoldDB" id="A0A0P6X9F3"/>
<comment type="caution">
    <text evidence="2">The sequence shown here is derived from an EMBL/GenBank/DDBJ whole genome shotgun (WGS) entry which is preliminary data.</text>
</comment>
<dbReference type="CDD" id="cd07067">
    <property type="entry name" value="HP_PGM_like"/>
    <property type="match status" value="1"/>
</dbReference>
<dbReference type="RefSeq" id="WP_062420448.1">
    <property type="nucleotide sequence ID" value="NZ_BBYA01000002.1"/>
</dbReference>
<dbReference type="InterPro" id="IPR029033">
    <property type="entry name" value="His_PPase_superfam"/>
</dbReference>
<dbReference type="InterPro" id="IPR050275">
    <property type="entry name" value="PGM_Phosphatase"/>
</dbReference>
<evidence type="ECO:0000313" key="2">
    <source>
        <dbReference type="EMBL" id="KPL71805.1"/>
    </source>
</evidence>
<feature type="binding site" evidence="1">
    <location>
        <begin position="9"/>
        <end position="16"/>
    </location>
    <ligand>
        <name>substrate</name>
    </ligand>
</feature>
<dbReference type="SMART" id="SM00855">
    <property type="entry name" value="PGAM"/>
    <property type="match status" value="1"/>
</dbReference>
<dbReference type="SUPFAM" id="SSF53254">
    <property type="entry name" value="Phosphoglycerate mutase-like"/>
    <property type="match status" value="1"/>
</dbReference>
<evidence type="ECO:0008006" key="4">
    <source>
        <dbReference type="Google" id="ProtNLM"/>
    </source>
</evidence>
<evidence type="ECO:0000313" key="3">
    <source>
        <dbReference type="Proteomes" id="UP000050430"/>
    </source>
</evidence>
<dbReference type="InterPro" id="IPR013078">
    <property type="entry name" value="His_Pase_superF_clade-1"/>
</dbReference>
<sequence length="204" mass="23584">MSVKIILVRHGQTEWNRIERFRGRYDIPLNQTGLDQATRTGMKISKKWKPTAIYSSPMGRALETAKKIGEFCDLPVVPCDGLNDIDYGEWQGLTPEDVNKRWPDLLKVWYEIPEMAYIPEGESLTQVKERAMSTIRELCEKHPDSTIVLVSHTVVNRMILLSILGAGKDHFWRIHQDPCAINIFEQNHTFYNVVCWNDTCHLDV</sequence>
<dbReference type="InterPro" id="IPR001345">
    <property type="entry name" value="PG/BPGM_mutase_AS"/>
</dbReference>
<dbReference type="PROSITE" id="PS00175">
    <property type="entry name" value="PG_MUTASE"/>
    <property type="match status" value="1"/>
</dbReference>
<dbReference type="GO" id="GO:0016791">
    <property type="term" value="F:phosphatase activity"/>
    <property type="evidence" value="ECO:0007669"/>
    <property type="project" value="TreeGrafter"/>
</dbReference>
<accession>A0A0P6X9F3</accession>
<dbReference type="PANTHER" id="PTHR48100">
    <property type="entry name" value="BROAD-SPECIFICITY PHOSPHATASE YOR283W-RELATED"/>
    <property type="match status" value="1"/>
</dbReference>
<name>A0A0P6X9F3_9CHLR</name>
<protein>
    <recommendedName>
        <fullName evidence="4">Phosphoglycerate mutase</fullName>
    </recommendedName>
</protein>